<dbReference type="Proteomes" id="UP000217083">
    <property type="component" value="Unassembled WGS sequence"/>
</dbReference>
<dbReference type="PANTHER" id="PTHR46211:SF1">
    <property type="entry name" value="GLYCEROPHOSPHODIESTER PHOSPHODIESTERASE, CYTOPLASMIC"/>
    <property type="match status" value="1"/>
</dbReference>
<dbReference type="AlphaFoldDB" id="A0A263BY64"/>
<evidence type="ECO:0000313" key="2">
    <source>
        <dbReference type="EMBL" id="OZM58673.1"/>
    </source>
</evidence>
<keyword evidence="3" id="KW-1185">Reference proteome</keyword>
<evidence type="ECO:0000313" key="3">
    <source>
        <dbReference type="Proteomes" id="UP000217083"/>
    </source>
</evidence>
<feature type="domain" description="GP-PDE" evidence="1">
    <location>
        <begin position="3"/>
        <end position="239"/>
    </location>
</feature>
<name>A0A263BY64_9BACI</name>
<proteinExistence type="predicted"/>
<dbReference type="PANTHER" id="PTHR46211">
    <property type="entry name" value="GLYCEROPHOSPHORYL DIESTER PHOSPHODIESTERASE"/>
    <property type="match status" value="1"/>
</dbReference>
<dbReference type="GO" id="GO:0008081">
    <property type="term" value="F:phosphoric diester hydrolase activity"/>
    <property type="evidence" value="ECO:0007669"/>
    <property type="project" value="InterPro"/>
</dbReference>
<sequence length="248" mass="28991">MKTLIYAHRGASKDYPENTMIAFKKALEMGAEGIELDVQLSKDNVPVVIHDEQLKRTTNGSGFVKDMSLKELKELDAGSWFNSTFNKEKIPTLEEVLVWIKDTKLELNIELKNNIIDYEKIEKIVYELVKKYGMETEVIFSSFNHCSLKRLLEIDEHINVAPLQSARMITPWKYAKGMGATSMHIRFTSLSQKTIEGFHKEELKVRTYTVNRSFLMRQFFKWNIDAIMTDMPNKALEVRDNKKRCWLW</sequence>
<dbReference type="InterPro" id="IPR030395">
    <property type="entry name" value="GP_PDE_dom"/>
</dbReference>
<dbReference type="Gene3D" id="3.20.20.190">
    <property type="entry name" value="Phosphatidylinositol (PI) phosphodiesterase"/>
    <property type="match status" value="1"/>
</dbReference>
<dbReference type="Pfam" id="PF03009">
    <property type="entry name" value="GDPD"/>
    <property type="match status" value="1"/>
</dbReference>
<dbReference type="PROSITE" id="PS51704">
    <property type="entry name" value="GP_PDE"/>
    <property type="match status" value="1"/>
</dbReference>
<dbReference type="EMBL" id="NPIA01000001">
    <property type="protein sequence ID" value="OZM58673.1"/>
    <property type="molecule type" value="Genomic_DNA"/>
</dbReference>
<protein>
    <recommendedName>
        <fullName evidence="1">GP-PDE domain-containing protein</fullName>
    </recommendedName>
</protein>
<dbReference type="PROSITE" id="PS50007">
    <property type="entry name" value="PIPLC_X_DOMAIN"/>
    <property type="match status" value="1"/>
</dbReference>
<organism evidence="2 3">
    <name type="scientific">Lottiidibacillus patelloidae</name>
    <dbReference type="NCBI Taxonomy" id="2670334"/>
    <lineage>
        <taxon>Bacteria</taxon>
        <taxon>Bacillati</taxon>
        <taxon>Bacillota</taxon>
        <taxon>Bacilli</taxon>
        <taxon>Bacillales</taxon>
        <taxon>Bacillaceae</taxon>
        <taxon>Lottiidibacillus</taxon>
    </lineage>
</organism>
<dbReference type="CDD" id="cd08563">
    <property type="entry name" value="GDPD_TtGDE_like"/>
    <property type="match status" value="1"/>
</dbReference>
<dbReference type="GO" id="GO:0006629">
    <property type="term" value="P:lipid metabolic process"/>
    <property type="evidence" value="ECO:0007669"/>
    <property type="project" value="InterPro"/>
</dbReference>
<accession>A0A263BY64</accession>
<dbReference type="RefSeq" id="WP_094921930.1">
    <property type="nucleotide sequence ID" value="NZ_NPIA01000001.1"/>
</dbReference>
<reference evidence="3" key="1">
    <citation type="submission" date="2017-08" db="EMBL/GenBank/DDBJ databases">
        <authorList>
            <person name="Huang Z."/>
        </authorList>
    </citation>
    <scope>NUCLEOTIDE SEQUENCE [LARGE SCALE GENOMIC DNA]</scope>
    <source>
        <strain evidence="3">SA5d-4</strain>
    </source>
</reference>
<dbReference type="InterPro" id="IPR017946">
    <property type="entry name" value="PLC-like_Pdiesterase_TIM-brl"/>
</dbReference>
<evidence type="ECO:0000259" key="1">
    <source>
        <dbReference type="PROSITE" id="PS51704"/>
    </source>
</evidence>
<comment type="caution">
    <text evidence="2">The sequence shown here is derived from an EMBL/GenBank/DDBJ whole genome shotgun (WGS) entry which is preliminary data.</text>
</comment>
<gene>
    <name evidence="2" type="ORF">CIB95_03640</name>
</gene>
<reference evidence="2 3" key="2">
    <citation type="submission" date="2017-09" db="EMBL/GenBank/DDBJ databases">
        <title>Bacillus patelloidae sp. nov., isolated from the intestinal tract of a marine limpet.</title>
        <authorList>
            <person name="Liu R."/>
            <person name="Dong C."/>
            <person name="Shao Z."/>
        </authorList>
    </citation>
    <scope>NUCLEOTIDE SEQUENCE [LARGE SCALE GENOMIC DNA]</scope>
    <source>
        <strain evidence="2 3">SA5d-4</strain>
    </source>
</reference>
<dbReference type="SUPFAM" id="SSF51695">
    <property type="entry name" value="PLC-like phosphodiesterases"/>
    <property type="match status" value="1"/>
</dbReference>